<name>A0AAJ5X9Z9_9SPHN</name>
<accession>A0AAJ5X9Z9</accession>
<proteinExistence type="predicted"/>
<evidence type="ECO:0000313" key="3">
    <source>
        <dbReference type="EMBL" id="WEK47402.1"/>
    </source>
</evidence>
<keyword evidence="1" id="KW-1188">Viral release from host cell</keyword>
<organism evidence="3 4">
    <name type="scientific">Candidatus Andeanibacterium colombiense</name>
    <dbReference type="NCBI Taxonomy" id="3121345"/>
    <lineage>
        <taxon>Bacteria</taxon>
        <taxon>Pseudomonadati</taxon>
        <taxon>Pseudomonadota</taxon>
        <taxon>Alphaproteobacteria</taxon>
        <taxon>Sphingomonadales</taxon>
        <taxon>Sphingomonadaceae</taxon>
        <taxon>Candidatus Andeanibacterium</taxon>
    </lineage>
</organism>
<evidence type="ECO:0000259" key="2">
    <source>
        <dbReference type="Pfam" id="PF17289"/>
    </source>
</evidence>
<dbReference type="Gene3D" id="3.30.420.240">
    <property type="match status" value="1"/>
</dbReference>
<dbReference type="Proteomes" id="UP001218362">
    <property type="component" value="Chromosome"/>
</dbReference>
<protein>
    <submittedName>
        <fullName evidence="3">Terminase family protein</fullName>
    </submittedName>
</protein>
<dbReference type="InterPro" id="IPR035421">
    <property type="entry name" value="Terminase_6C"/>
</dbReference>
<dbReference type="Gene3D" id="3.40.50.300">
    <property type="entry name" value="P-loop containing nucleotide triphosphate hydrolases"/>
    <property type="match status" value="1"/>
</dbReference>
<gene>
    <name evidence="3" type="ORF">P0Y56_03700</name>
</gene>
<dbReference type="Pfam" id="PF17289">
    <property type="entry name" value="Terminase_6C"/>
    <property type="match status" value="1"/>
</dbReference>
<dbReference type="InterPro" id="IPR027417">
    <property type="entry name" value="P-loop_NTPase"/>
</dbReference>
<evidence type="ECO:0000313" key="4">
    <source>
        <dbReference type="Proteomes" id="UP001218362"/>
    </source>
</evidence>
<dbReference type="KEGG" id="acob:P0Y56_03700"/>
<reference evidence="3" key="1">
    <citation type="submission" date="2023-03" db="EMBL/GenBank/DDBJ databases">
        <title>Andean soil-derived lignocellulolytic bacterial consortium as a source of novel taxa and putative plastic-active enzymes.</title>
        <authorList>
            <person name="Diaz-Garcia L."/>
            <person name="Chuvochina M."/>
            <person name="Feuerriegel G."/>
            <person name="Bunk B."/>
            <person name="Sproer C."/>
            <person name="Streit W.R."/>
            <person name="Rodriguez L.M."/>
            <person name="Overmann J."/>
            <person name="Jimenez D.J."/>
        </authorList>
    </citation>
    <scope>NUCLEOTIDE SEQUENCE</scope>
    <source>
        <strain evidence="3">MAG 26</strain>
    </source>
</reference>
<evidence type="ECO:0000256" key="1">
    <source>
        <dbReference type="ARBA" id="ARBA00022612"/>
    </source>
</evidence>
<sequence length="439" mass="46299">MTALKQRILALKPAQRDALMRRIADLEAETLAGDWGVWAHDGQAAPEGAWRTWVMLAGRGFGKTRAGAEWVAEMARLHPGARIALVAANIREARELMVEGPSGLLALPLHRSERPSFEPSRGLVHFPDGAEAQLYSGANPEGLRGPQHHFAWCDELAKWRHPQAAWDMLQLGLRCGERPRALVTTTPRGGCAALGRILAQGDSRLTGGASGDNPHLPEAFIAAVEGLYRGTRMAREEIDGVLLEDIAGSLWPAALVERCRGAVPGAGELRRVVVGVDPPASAAGVCGIVVCALDRAGVGHVLADWSAGGLSPEGWARRVDMAAQAHGADRVVAEQNQGGEMVRAVLRGAGLALPLTLVSATRGKAVRAEPVAGLFEAGRAKFAGSFPELEEELAGLVAGGGCQGPHAGGRKSPDRADAMVWALWALLVAAKEAPRIVQL</sequence>
<dbReference type="EMBL" id="CP119316">
    <property type="protein sequence ID" value="WEK47402.1"/>
    <property type="molecule type" value="Genomic_DNA"/>
</dbReference>
<feature type="domain" description="Terminase large subunit gp17-like C-terminal" evidence="2">
    <location>
        <begin position="274"/>
        <end position="424"/>
    </location>
</feature>
<dbReference type="Pfam" id="PF03237">
    <property type="entry name" value="Terminase_6N"/>
    <property type="match status" value="1"/>
</dbReference>
<dbReference type="AlphaFoldDB" id="A0AAJ5X9Z9"/>